<reference evidence="4 5" key="1">
    <citation type="journal article" date="2009" name="Stand. Genomic Sci.">
        <title>Complete genome sequence of Jonesia denitrificans type strain (Prevot 55134).</title>
        <authorList>
            <person name="Pukall R."/>
            <person name="Gehrich-Schroter G."/>
            <person name="Lapidus A."/>
            <person name="Nolan M."/>
            <person name="Glavina Del Rio T."/>
            <person name="Lucas S."/>
            <person name="Chen F."/>
            <person name="Tice H."/>
            <person name="Pitluck S."/>
            <person name="Cheng J.F."/>
            <person name="Copeland A."/>
            <person name="Saunders E."/>
            <person name="Brettin T."/>
            <person name="Detter J.C."/>
            <person name="Bruce D."/>
            <person name="Goodwin L."/>
            <person name="Pati A."/>
            <person name="Ivanova N."/>
            <person name="Mavromatis K."/>
            <person name="Ovchinnikova G."/>
            <person name="Chen A."/>
            <person name="Palaniappan K."/>
            <person name="Land M."/>
            <person name="Hauser L."/>
            <person name="Chang Y.J."/>
            <person name="Jeffries C.D."/>
            <person name="Chain P."/>
            <person name="Goker M."/>
            <person name="Bristow J."/>
            <person name="Eisen J.A."/>
            <person name="Markowitz V."/>
            <person name="Hugenholtz P."/>
            <person name="Kyrpides N.C."/>
            <person name="Klenk H.P."/>
            <person name="Han C."/>
        </authorList>
    </citation>
    <scope>NUCLEOTIDE SEQUENCE [LARGE SCALE GENOMIC DNA]</scope>
    <source>
        <strain evidence="5">ATCC 14870 / DSM 20603 / BCRC 15368 / CIP 55.134 / JCM 11481 / NBRC 15587 / NCTC 10816 / Prevot 55134</strain>
    </source>
</reference>
<dbReference type="Pfam" id="PF00535">
    <property type="entry name" value="Glycos_transf_2"/>
    <property type="match status" value="1"/>
</dbReference>
<organism evidence="4 5">
    <name type="scientific">Jonesia denitrificans (strain ATCC 14870 / DSM 20603 / BCRC 15368 / CIP 55.134 / JCM 11481 / NBRC 15587 / NCTC 10816 / Prevot 55134)</name>
    <name type="common">Listeria denitrificans</name>
    <dbReference type="NCBI Taxonomy" id="471856"/>
    <lineage>
        <taxon>Bacteria</taxon>
        <taxon>Bacillati</taxon>
        <taxon>Actinomycetota</taxon>
        <taxon>Actinomycetes</taxon>
        <taxon>Micrococcales</taxon>
        <taxon>Jonesiaceae</taxon>
        <taxon>Jonesia</taxon>
    </lineage>
</organism>
<dbReference type="STRING" id="471856.Jden_0031"/>
<protein>
    <submittedName>
        <fullName evidence="4">Glycosyl transferase family 2</fullName>
    </submittedName>
</protein>
<dbReference type="Gene3D" id="3.90.550.10">
    <property type="entry name" value="Spore Coat Polysaccharide Biosynthesis Protein SpsA, Chain A"/>
    <property type="match status" value="1"/>
</dbReference>
<dbReference type="OrthoDB" id="477186at2"/>
<dbReference type="eggNOG" id="COG1215">
    <property type="taxonomic scope" value="Bacteria"/>
</dbReference>
<proteinExistence type="inferred from homology"/>
<dbReference type="PANTHER" id="PTHR48090">
    <property type="entry name" value="UNDECAPRENYL-PHOSPHATE 4-DEOXY-4-FORMAMIDO-L-ARABINOSE TRANSFERASE-RELATED"/>
    <property type="match status" value="1"/>
</dbReference>
<sequence>MKTVHESLTVVIPAFNAEKTILSSIMSAQRVGASRVIVVDDGSTDNTRDLVATTDVLLISQNNMGASNARYKGLELVETEYVVFLDADDYLVYDGVARSIEILNKNIHYCVVAGKVQQIYKERVIRTTSTAVVPLTTVGLLRVGFSAWPPGAAVIRKKAILEAAALDIGFLNTRFAEDYEMFIRLSVIGRFFQHERVSLVYQLQGGKSTTNTELAIESKEAIRRFYSQALGVPLNETSSARIRLSSAMKQLRSVKLGGGVLSKMLAYKNVGTALVATMANKLFHPKKTHENVDVHLWLTGQDENIGDSLLRRPLLDLARSYGLVSIYTGKASRNFLSGLCLHGHELLNKSFIKWLLIVLSSRGGIVFVNAGEMKVSGKGSLKILLLVSASTLTRKKIVWLGASCFGGRASFLPVYRWLATKSTALYFRDQETAELLGNGRTMPDWAFSIDSPNNVDKNRRYLSLVIRSDRPRPSAEWVAWVKDSALKLDLKIVLVVQVLRDNTLYEWFEENFDDGVVVPFEGTTSHLAQEALVREVFSESLIVIGDRLHGLIVGATEGAVPLGWVESSSGKIARHFSHLNFESTYQHEGDSAANYPVLDSSSVDQMRLALSEMIVSSKNELSLLVSGLSKRLDADV</sequence>
<dbReference type="HOGENOM" id="CLU_430094_0_0_11"/>
<keyword evidence="4" id="KW-0808">Transferase</keyword>
<accession>C7R4T7</accession>
<dbReference type="InterPro" id="IPR050256">
    <property type="entry name" value="Glycosyltransferase_2"/>
</dbReference>
<dbReference type="CDD" id="cd00761">
    <property type="entry name" value="Glyco_tranf_GTA_type"/>
    <property type="match status" value="1"/>
</dbReference>
<comment type="similarity">
    <text evidence="1">Belongs to the glycosyltransferase 2 family.</text>
</comment>
<evidence type="ECO:0000313" key="5">
    <source>
        <dbReference type="Proteomes" id="UP000000628"/>
    </source>
</evidence>
<dbReference type="InterPro" id="IPR007345">
    <property type="entry name" value="Polysacch_pyruvyl_Trfase"/>
</dbReference>
<dbReference type="eggNOG" id="COG2327">
    <property type="taxonomic scope" value="Bacteria"/>
</dbReference>
<dbReference type="AlphaFoldDB" id="C7R4T7"/>
<evidence type="ECO:0000259" key="3">
    <source>
        <dbReference type="Pfam" id="PF04230"/>
    </source>
</evidence>
<dbReference type="InterPro" id="IPR001173">
    <property type="entry name" value="Glyco_trans_2-like"/>
</dbReference>
<dbReference type="KEGG" id="jde:Jden_0031"/>
<dbReference type="EMBL" id="CP001706">
    <property type="protein sequence ID" value="ACV07710.1"/>
    <property type="molecule type" value="Genomic_DNA"/>
</dbReference>
<keyword evidence="5" id="KW-1185">Reference proteome</keyword>
<dbReference type="InterPro" id="IPR029044">
    <property type="entry name" value="Nucleotide-diphossugar_trans"/>
</dbReference>
<feature type="domain" description="Glycosyltransferase 2-like" evidence="2">
    <location>
        <begin position="9"/>
        <end position="129"/>
    </location>
</feature>
<dbReference type="GO" id="GO:0016740">
    <property type="term" value="F:transferase activity"/>
    <property type="evidence" value="ECO:0007669"/>
    <property type="project" value="UniProtKB-KW"/>
</dbReference>
<gene>
    <name evidence="4" type="ordered locus">Jden_0031</name>
</gene>
<feature type="domain" description="Polysaccharide pyruvyl transferase" evidence="3">
    <location>
        <begin position="304"/>
        <end position="555"/>
    </location>
</feature>
<evidence type="ECO:0000259" key="2">
    <source>
        <dbReference type="Pfam" id="PF00535"/>
    </source>
</evidence>
<dbReference type="Pfam" id="PF04230">
    <property type="entry name" value="PS_pyruv_trans"/>
    <property type="match status" value="1"/>
</dbReference>
<name>C7R4T7_JONDD</name>
<dbReference type="RefSeq" id="WP_012805815.1">
    <property type="nucleotide sequence ID" value="NC_013174.1"/>
</dbReference>
<evidence type="ECO:0000256" key="1">
    <source>
        <dbReference type="ARBA" id="ARBA00006739"/>
    </source>
</evidence>
<dbReference type="SUPFAM" id="SSF53448">
    <property type="entry name" value="Nucleotide-diphospho-sugar transferases"/>
    <property type="match status" value="1"/>
</dbReference>
<dbReference type="CAZy" id="GT2">
    <property type="family name" value="Glycosyltransferase Family 2"/>
</dbReference>
<evidence type="ECO:0000313" key="4">
    <source>
        <dbReference type="EMBL" id="ACV07710.1"/>
    </source>
</evidence>
<dbReference type="Proteomes" id="UP000000628">
    <property type="component" value="Chromosome"/>
</dbReference>
<dbReference type="PANTHER" id="PTHR48090:SF6">
    <property type="entry name" value="SLR5056 PROTEIN"/>
    <property type="match status" value="1"/>
</dbReference>